<organism evidence="1 2">
    <name type="scientific">Echinicola vietnamensis (strain DSM 17526 / LMG 23754 / KMM 6221)</name>
    <dbReference type="NCBI Taxonomy" id="926556"/>
    <lineage>
        <taxon>Bacteria</taxon>
        <taxon>Pseudomonadati</taxon>
        <taxon>Bacteroidota</taxon>
        <taxon>Cytophagia</taxon>
        <taxon>Cytophagales</taxon>
        <taxon>Cyclobacteriaceae</taxon>
        <taxon>Echinicola</taxon>
    </lineage>
</organism>
<dbReference type="EMBL" id="CP003346">
    <property type="protein sequence ID" value="AGA78096.1"/>
    <property type="molecule type" value="Genomic_DNA"/>
</dbReference>
<evidence type="ECO:0008006" key="3">
    <source>
        <dbReference type="Google" id="ProtNLM"/>
    </source>
</evidence>
<dbReference type="KEGG" id="evi:Echvi_1837"/>
<evidence type="ECO:0000313" key="2">
    <source>
        <dbReference type="Proteomes" id="UP000010796"/>
    </source>
</evidence>
<sequence length="362" mass="42235">MRIFIKISIFLLLSCGSKKHPNSIPIRQTEVSYPLSKFFSTLTPIKLDESIIVGNIDRLIVSNKYILVLDFDLTKSIKVFDRENGKLLAYKDDFGTGPLEGHHINDIAFRKDTIYALDAYHRKIHLFDPELEKLGTIAIPHPFEGICLRDNAIMGYLNTTTAETVYQLEKNGSKSHKWISNSLLRPHLSDERYFIISNQRTIHYHPFLDTLYQITGKLVEKWHLDFNGQFYPVETFDQETDPLKRLHSFNSFSGYSNLRNGIQISAENVLFRIKHRHIQRYLLIDWKHQKGYVLKELQNDLFPSPSNINFCGANQHFAWYYHTSDELQSFYQLNGKRIPPHKRLISSQTEANPVVFIADFKK</sequence>
<dbReference type="Pfam" id="PF17170">
    <property type="entry name" value="DUF5128"/>
    <property type="match status" value="1"/>
</dbReference>
<dbReference type="Proteomes" id="UP000010796">
    <property type="component" value="Chromosome"/>
</dbReference>
<dbReference type="HOGENOM" id="CLU_764476_0_0_10"/>
<dbReference type="PATRIC" id="fig|926556.3.peg.1954"/>
<reference evidence="2" key="1">
    <citation type="submission" date="2012-02" db="EMBL/GenBank/DDBJ databases">
        <title>The complete genome of Echinicola vietnamensis DSM 17526.</title>
        <authorList>
            <person name="Lucas S."/>
            <person name="Copeland A."/>
            <person name="Lapidus A."/>
            <person name="Glavina del Rio T."/>
            <person name="Dalin E."/>
            <person name="Tice H."/>
            <person name="Bruce D."/>
            <person name="Goodwin L."/>
            <person name="Pitluck S."/>
            <person name="Peters L."/>
            <person name="Ovchinnikova G."/>
            <person name="Teshima H."/>
            <person name="Kyrpides N."/>
            <person name="Mavromatis K."/>
            <person name="Ivanova N."/>
            <person name="Brettin T."/>
            <person name="Detter J.C."/>
            <person name="Han C."/>
            <person name="Larimer F."/>
            <person name="Land M."/>
            <person name="Hauser L."/>
            <person name="Markowitz V."/>
            <person name="Cheng J.-F."/>
            <person name="Hugenholtz P."/>
            <person name="Woyke T."/>
            <person name="Wu D."/>
            <person name="Brambilla E."/>
            <person name="Klenk H.-P."/>
            <person name="Eisen J.A."/>
        </authorList>
    </citation>
    <scope>NUCLEOTIDE SEQUENCE [LARGE SCALE GENOMIC DNA]</scope>
    <source>
        <strain evidence="2">DSM 17526 / LMG 23754 / KMM 6221</strain>
    </source>
</reference>
<dbReference type="RefSeq" id="WP_015265658.1">
    <property type="nucleotide sequence ID" value="NC_019904.1"/>
</dbReference>
<name>L0FZC8_ECHVK</name>
<dbReference type="InterPro" id="IPR011047">
    <property type="entry name" value="Quinoprotein_ADH-like_sf"/>
</dbReference>
<evidence type="ECO:0000313" key="1">
    <source>
        <dbReference type="EMBL" id="AGA78096.1"/>
    </source>
</evidence>
<proteinExistence type="predicted"/>
<dbReference type="OrthoDB" id="816978at2"/>
<accession>L0FZC8</accession>
<protein>
    <recommendedName>
        <fullName evidence="3">6-bladed beta-propeller</fullName>
    </recommendedName>
</protein>
<dbReference type="SUPFAM" id="SSF50998">
    <property type="entry name" value="Quinoprotein alcohol dehydrogenase-like"/>
    <property type="match status" value="1"/>
</dbReference>
<dbReference type="AlphaFoldDB" id="L0FZC8"/>
<gene>
    <name evidence="1" type="ordered locus">Echvi_1837</name>
</gene>
<keyword evidence="2" id="KW-1185">Reference proteome</keyword>